<evidence type="ECO:0000313" key="3">
    <source>
        <dbReference type="EMBL" id="CAI8599875.1"/>
    </source>
</evidence>
<reference evidence="3 4" key="1">
    <citation type="submission" date="2023-01" db="EMBL/GenBank/DDBJ databases">
        <authorList>
            <person name="Kreplak J."/>
        </authorList>
    </citation>
    <scope>NUCLEOTIDE SEQUENCE [LARGE SCALE GENOMIC DNA]</scope>
</reference>
<dbReference type="EMBL" id="OX451737">
    <property type="protein sequence ID" value="CAI8599874.1"/>
    <property type="molecule type" value="Genomic_DNA"/>
</dbReference>
<organism evidence="3 4">
    <name type="scientific">Vicia faba</name>
    <name type="common">Broad bean</name>
    <name type="synonym">Faba vulgaris</name>
    <dbReference type="NCBI Taxonomy" id="3906"/>
    <lineage>
        <taxon>Eukaryota</taxon>
        <taxon>Viridiplantae</taxon>
        <taxon>Streptophyta</taxon>
        <taxon>Embryophyta</taxon>
        <taxon>Tracheophyta</taxon>
        <taxon>Spermatophyta</taxon>
        <taxon>Magnoliopsida</taxon>
        <taxon>eudicotyledons</taxon>
        <taxon>Gunneridae</taxon>
        <taxon>Pentapetalae</taxon>
        <taxon>rosids</taxon>
        <taxon>fabids</taxon>
        <taxon>Fabales</taxon>
        <taxon>Fabaceae</taxon>
        <taxon>Papilionoideae</taxon>
        <taxon>50 kb inversion clade</taxon>
        <taxon>NPAAA clade</taxon>
        <taxon>Hologalegina</taxon>
        <taxon>IRL clade</taxon>
        <taxon>Fabeae</taxon>
        <taxon>Vicia</taxon>
    </lineage>
</organism>
<dbReference type="EMBL" id="OX451737">
    <property type="protein sequence ID" value="CAI8599875.1"/>
    <property type="molecule type" value="Genomic_DNA"/>
</dbReference>
<dbReference type="PROSITE" id="PS51257">
    <property type="entry name" value="PROKAR_LIPOPROTEIN"/>
    <property type="match status" value="1"/>
</dbReference>
<evidence type="ECO:0000313" key="4">
    <source>
        <dbReference type="Proteomes" id="UP001157006"/>
    </source>
</evidence>
<accession>A0AAV0ZMT2</accession>
<evidence type="ECO:0000313" key="2">
    <source>
        <dbReference type="EMBL" id="CAI8599874.1"/>
    </source>
</evidence>
<name>A0AAV0ZMT2_VICFA</name>
<dbReference type="Proteomes" id="UP001157006">
    <property type="component" value="Chromosome 2"/>
</dbReference>
<evidence type="ECO:0000313" key="1">
    <source>
        <dbReference type="EMBL" id="CAI8599873.1"/>
    </source>
</evidence>
<protein>
    <submittedName>
        <fullName evidence="3">Uncharacterized protein</fullName>
    </submittedName>
</protein>
<keyword evidence="4" id="KW-1185">Reference proteome</keyword>
<sequence length="108" mass="12205">MNSSKLIQPSPSPSTSRIMLFSSSSLAGCPKLPIMDPSSEVEIFPSPLTSNFFNTSSSSPARRARVCTNSEVERDAVEDDDGFRLNRFIQIFLFVEWMRIWNEKRKGV</sequence>
<dbReference type="EMBL" id="OX451737">
    <property type="protein sequence ID" value="CAI8599873.1"/>
    <property type="molecule type" value="Genomic_DNA"/>
</dbReference>
<dbReference type="AlphaFoldDB" id="A0AAV0ZMT2"/>
<gene>
    <name evidence="1" type="ORF">VFH_II195200</name>
    <name evidence="2" type="ORF">VFH_II195240</name>
    <name evidence="3" type="ORF">VFH_II195280</name>
</gene>
<proteinExistence type="predicted"/>